<sequence>MTQITHPLVTPQALHALLQDPSTAPTVLDVRWQLGRPSLRPAYEEGHLPDAAWVEFEKALTGWPGEGGRHPLPAKAVFAAAMQAAGVRNDRPVVVYDEANSLGASRLWWLLRYFGKDDVQVLDGGFAAWLRAGLPLESEGTSPRPGDFTAAARPEMLLDADGAARYADTELLLDARPAERYAGRNEIIDPVAGHIPGAKPSPALVNVQEDGRFLPADELAARFGEQGITTGTVVGTYCGSGVQAAHLALAFEVAGLHPQTAVYVGSWSQWITDADRPVVTE</sequence>
<dbReference type="EMBL" id="VCQV01000032">
    <property type="protein sequence ID" value="TWP34050.1"/>
    <property type="molecule type" value="Genomic_DNA"/>
</dbReference>
<dbReference type="Pfam" id="PF00581">
    <property type="entry name" value="Rhodanese"/>
    <property type="match status" value="2"/>
</dbReference>
<dbReference type="Proteomes" id="UP000320244">
    <property type="component" value="Unassembled WGS sequence"/>
</dbReference>
<keyword evidence="1 4" id="KW-0808">Transferase</keyword>
<dbReference type="SUPFAM" id="SSF52821">
    <property type="entry name" value="Rhodanese/Cell cycle control phosphatase"/>
    <property type="match status" value="2"/>
</dbReference>
<dbReference type="PANTHER" id="PTHR11364">
    <property type="entry name" value="THIOSULFATE SULFERTANSFERASE"/>
    <property type="match status" value="1"/>
</dbReference>
<dbReference type="CDD" id="cd01449">
    <property type="entry name" value="TST_Repeat_2"/>
    <property type="match status" value="1"/>
</dbReference>
<dbReference type="PANTHER" id="PTHR11364:SF27">
    <property type="entry name" value="SULFURTRANSFERASE"/>
    <property type="match status" value="1"/>
</dbReference>
<dbReference type="RefSeq" id="WP_146319401.1">
    <property type="nucleotide sequence ID" value="NZ_VCQV01000032.1"/>
</dbReference>
<dbReference type="AlphaFoldDB" id="A0A563DUX0"/>
<keyword evidence="5" id="KW-1185">Reference proteome</keyword>
<reference evidence="4 5" key="1">
    <citation type="submission" date="2019-05" db="EMBL/GenBank/DDBJ databases">
        <authorList>
            <person name="Lee S.D."/>
        </authorList>
    </citation>
    <scope>NUCLEOTIDE SEQUENCE [LARGE SCALE GENOMIC DNA]</scope>
    <source>
        <strain evidence="4 5">C5-26</strain>
    </source>
</reference>
<proteinExistence type="predicted"/>
<dbReference type="InterPro" id="IPR001763">
    <property type="entry name" value="Rhodanese-like_dom"/>
</dbReference>
<evidence type="ECO:0000256" key="1">
    <source>
        <dbReference type="ARBA" id="ARBA00022679"/>
    </source>
</evidence>
<protein>
    <submittedName>
        <fullName evidence="4">Sulfurtransferase</fullName>
    </submittedName>
</protein>
<accession>A0A563DUX0</accession>
<dbReference type="InterPro" id="IPR036873">
    <property type="entry name" value="Rhodanese-like_dom_sf"/>
</dbReference>
<dbReference type="SMART" id="SM00450">
    <property type="entry name" value="RHOD"/>
    <property type="match status" value="2"/>
</dbReference>
<dbReference type="PROSITE" id="PS50206">
    <property type="entry name" value="RHODANESE_3"/>
    <property type="match status" value="2"/>
</dbReference>
<evidence type="ECO:0000313" key="4">
    <source>
        <dbReference type="EMBL" id="TWP34050.1"/>
    </source>
</evidence>
<gene>
    <name evidence="4" type="ORF">FGL98_18960</name>
</gene>
<reference evidence="4 5" key="2">
    <citation type="submission" date="2019-08" db="EMBL/GenBank/DDBJ databases">
        <title>Jejuicoccus antrihumi gen. nov., sp. nov., a new member of the family Dermacoccaceae isolated from a cave.</title>
        <authorList>
            <person name="Schumann P."/>
            <person name="Kim I.S."/>
        </authorList>
    </citation>
    <scope>NUCLEOTIDE SEQUENCE [LARGE SCALE GENOMIC DNA]</scope>
    <source>
        <strain evidence="4 5">C5-26</strain>
    </source>
</reference>
<organism evidence="4 5">
    <name type="scientific">Leekyejoonella antrihumi</name>
    <dbReference type="NCBI Taxonomy" id="1660198"/>
    <lineage>
        <taxon>Bacteria</taxon>
        <taxon>Bacillati</taxon>
        <taxon>Actinomycetota</taxon>
        <taxon>Actinomycetes</taxon>
        <taxon>Micrococcales</taxon>
        <taxon>Dermacoccaceae</taxon>
        <taxon>Leekyejoonella</taxon>
    </lineage>
</organism>
<evidence type="ECO:0000256" key="2">
    <source>
        <dbReference type="ARBA" id="ARBA00022737"/>
    </source>
</evidence>
<feature type="domain" description="Rhodanese" evidence="3">
    <location>
        <begin position="166"/>
        <end position="279"/>
    </location>
</feature>
<comment type="caution">
    <text evidence="4">The sequence shown here is derived from an EMBL/GenBank/DDBJ whole genome shotgun (WGS) entry which is preliminary data.</text>
</comment>
<dbReference type="InterPro" id="IPR045078">
    <property type="entry name" value="TST/MPST-like"/>
</dbReference>
<evidence type="ECO:0000259" key="3">
    <source>
        <dbReference type="PROSITE" id="PS50206"/>
    </source>
</evidence>
<evidence type="ECO:0000313" key="5">
    <source>
        <dbReference type="Proteomes" id="UP000320244"/>
    </source>
</evidence>
<dbReference type="Gene3D" id="3.40.250.10">
    <property type="entry name" value="Rhodanese-like domain"/>
    <property type="match status" value="2"/>
</dbReference>
<dbReference type="OrthoDB" id="9770030at2"/>
<keyword evidence="2" id="KW-0677">Repeat</keyword>
<name>A0A563DUX0_9MICO</name>
<dbReference type="GO" id="GO:0004792">
    <property type="term" value="F:thiosulfate-cyanide sulfurtransferase activity"/>
    <property type="evidence" value="ECO:0007669"/>
    <property type="project" value="TreeGrafter"/>
</dbReference>
<feature type="domain" description="Rhodanese" evidence="3">
    <location>
        <begin position="21"/>
        <end position="138"/>
    </location>
</feature>
<dbReference type="CDD" id="cd01448">
    <property type="entry name" value="TST_Repeat_1"/>
    <property type="match status" value="1"/>
</dbReference>